<dbReference type="Proteomes" id="UP000251584">
    <property type="component" value="Unassembled WGS sequence"/>
</dbReference>
<feature type="transmembrane region" description="Helical" evidence="1">
    <location>
        <begin position="65"/>
        <end position="83"/>
    </location>
</feature>
<dbReference type="Pfam" id="PF03741">
    <property type="entry name" value="TerC"/>
    <property type="match status" value="1"/>
</dbReference>
<evidence type="ECO:0000313" key="3">
    <source>
        <dbReference type="Proteomes" id="UP000251584"/>
    </source>
</evidence>
<proteinExistence type="predicted"/>
<dbReference type="AlphaFoldDB" id="A0A2X2VV56"/>
<keyword evidence="1" id="KW-0472">Membrane</keyword>
<evidence type="ECO:0000313" key="2">
    <source>
        <dbReference type="EMBL" id="SQB29133.1"/>
    </source>
</evidence>
<keyword evidence="1" id="KW-0812">Transmembrane</keyword>
<organism evidence="2 3">
    <name type="scientific">Citrobacter koseri</name>
    <name type="common">Citrobacter diversus</name>
    <dbReference type="NCBI Taxonomy" id="545"/>
    <lineage>
        <taxon>Bacteria</taxon>
        <taxon>Pseudomonadati</taxon>
        <taxon>Pseudomonadota</taxon>
        <taxon>Gammaproteobacteria</taxon>
        <taxon>Enterobacterales</taxon>
        <taxon>Enterobacteriaceae</taxon>
        <taxon>Citrobacter</taxon>
    </lineage>
</organism>
<sequence length="134" mass="14683">MLFGGFFLLFKATMELNERLEGKDSDNPTQRKGAKFWGVGGANCVVLDAIFSLDSVITAVGMVEHLAVMMAAVIIAISLMLLASKSLTRFGEQPPNHRDPLLSFLLMIGLQPGWRKGLASIFRKVICMPRSASR</sequence>
<dbReference type="EMBL" id="UAVY01000004">
    <property type="protein sequence ID" value="SQB29133.1"/>
    <property type="molecule type" value="Genomic_DNA"/>
</dbReference>
<reference evidence="2 3" key="1">
    <citation type="submission" date="2018-06" db="EMBL/GenBank/DDBJ databases">
        <authorList>
            <consortium name="Pathogen Informatics"/>
            <person name="Doyle S."/>
        </authorList>
    </citation>
    <scope>NUCLEOTIDE SEQUENCE [LARGE SCALE GENOMIC DNA]</scope>
    <source>
        <strain evidence="2 3">NCTC10786</strain>
    </source>
</reference>
<keyword evidence="1" id="KW-1133">Transmembrane helix</keyword>
<name>A0A2X2VV56_CITKO</name>
<protein>
    <submittedName>
        <fullName evidence="2">Transport protein</fullName>
    </submittedName>
</protein>
<dbReference type="InterPro" id="IPR005496">
    <property type="entry name" value="Integral_membrane_TerC"/>
</dbReference>
<evidence type="ECO:0000256" key="1">
    <source>
        <dbReference type="SAM" id="Phobius"/>
    </source>
</evidence>
<dbReference type="GO" id="GO:0016020">
    <property type="term" value="C:membrane"/>
    <property type="evidence" value="ECO:0007669"/>
    <property type="project" value="InterPro"/>
</dbReference>
<accession>A0A2X2VV56</accession>
<gene>
    <name evidence="2" type="primary">yoaE_2</name>
    <name evidence="2" type="ORF">NCTC10786_02908</name>
</gene>